<dbReference type="InterPro" id="IPR011234">
    <property type="entry name" value="Fumarylacetoacetase-like_C"/>
</dbReference>
<evidence type="ECO:0000313" key="5">
    <source>
        <dbReference type="Proteomes" id="UP001589788"/>
    </source>
</evidence>
<keyword evidence="1" id="KW-0479">Metal-binding</keyword>
<feature type="domain" description="Fumarylacetoacetase-like C-terminal" evidence="2">
    <location>
        <begin position="68"/>
        <end position="286"/>
    </location>
</feature>
<keyword evidence="5" id="KW-1185">Reference proteome</keyword>
<organism evidence="4 5">
    <name type="scientific">Aciditerrimonas ferrireducens</name>
    <dbReference type="NCBI Taxonomy" id="667306"/>
    <lineage>
        <taxon>Bacteria</taxon>
        <taxon>Bacillati</taxon>
        <taxon>Actinomycetota</taxon>
        <taxon>Acidimicrobiia</taxon>
        <taxon>Acidimicrobiales</taxon>
        <taxon>Acidimicrobiaceae</taxon>
        <taxon>Aciditerrimonas</taxon>
    </lineage>
</organism>
<evidence type="ECO:0000313" key="4">
    <source>
        <dbReference type="EMBL" id="MFC0081151.1"/>
    </source>
</evidence>
<dbReference type="Pfam" id="PF01557">
    <property type="entry name" value="FAA_hydrolase"/>
    <property type="match status" value="1"/>
</dbReference>
<dbReference type="GO" id="GO:0016787">
    <property type="term" value="F:hydrolase activity"/>
    <property type="evidence" value="ECO:0007669"/>
    <property type="project" value="UniProtKB-KW"/>
</dbReference>
<dbReference type="PANTHER" id="PTHR11820:SF7">
    <property type="entry name" value="ACYLPYRUVASE FAHD1, MITOCHONDRIAL"/>
    <property type="match status" value="1"/>
</dbReference>
<dbReference type="RefSeq" id="WP_312709072.1">
    <property type="nucleotide sequence ID" value="NZ_JAKHEX010000001.1"/>
</dbReference>
<dbReference type="PANTHER" id="PTHR11820">
    <property type="entry name" value="ACYLPYRUVASE"/>
    <property type="match status" value="1"/>
</dbReference>
<comment type="caution">
    <text evidence="4">The sequence shown here is derived from an EMBL/GenBank/DDBJ whole genome shotgun (WGS) entry which is preliminary data.</text>
</comment>
<name>A0ABV6C0E1_9ACTN</name>
<dbReference type="Pfam" id="PF10370">
    <property type="entry name" value="Rv2993c-like_N"/>
    <property type="match status" value="1"/>
</dbReference>
<evidence type="ECO:0000259" key="3">
    <source>
        <dbReference type="Pfam" id="PF10370"/>
    </source>
</evidence>
<evidence type="ECO:0000259" key="2">
    <source>
        <dbReference type="Pfam" id="PF01557"/>
    </source>
</evidence>
<dbReference type="Gene3D" id="3.90.850.10">
    <property type="entry name" value="Fumarylacetoacetase-like, C-terminal domain"/>
    <property type="match status" value="1"/>
</dbReference>
<gene>
    <name evidence="4" type="ORF">ACFFRE_03115</name>
</gene>
<keyword evidence="4" id="KW-0378">Hydrolase</keyword>
<evidence type="ECO:0000256" key="1">
    <source>
        <dbReference type="ARBA" id="ARBA00022723"/>
    </source>
</evidence>
<accession>A0ABV6C0E1</accession>
<dbReference type="SUPFAM" id="SSF56529">
    <property type="entry name" value="FAH"/>
    <property type="match status" value="1"/>
</dbReference>
<proteinExistence type="predicted"/>
<dbReference type="InterPro" id="IPR018833">
    <property type="entry name" value="Rv2993c-like_N"/>
</dbReference>
<dbReference type="InterPro" id="IPR036663">
    <property type="entry name" value="Fumarylacetoacetase_C_sf"/>
</dbReference>
<reference evidence="4 5" key="1">
    <citation type="submission" date="2024-09" db="EMBL/GenBank/DDBJ databases">
        <authorList>
            <person name="Sun Q."/>
            <person name="Mori K."/>
        </authorList>
    </citation>
    <scope>NUCLEOTIDE SEQUENCE [LARGE SCALE GENOMIC DNA]</scope>
    <source>
        <strain evidence="4 5">JCM 15389</strain>
    </source>
</reference>
<feature type="domain" description="Rv2993c-like N-terminal" evidence="3">
    <location>
        <begin position="1"/>
        <end position="60"/>
    </location>
</feature>
<dbReference type="EMBL" id="JBHLYQ010000018">
    <property type="protein sequence ID" value="MFC0081151.1"/>
    <property type="molecule type" value="Genomic_DNA"/>
</dbReference>
<protein>
    <submittedName>
        <fullName evidence="4">Fumarylacetoacetate hydrolase family protein</fullName>
    </submittedName>
</protein>
<sequence>MRLATFRVDGVVRVGVVDGDHLQAVEAPDLLSVLVEWEQSGPPEPRGQVWSLAAVELLAPLPRPPRNVFCVGKNYRDHAREFSRSGYDRSAGGEELPSAPVVFTKPPSAVVGPGATIERHPTVTKELDYEAELAVIIGRPGRDIAPEDAHRHVWGYTIVNDVTARDRQRAHRQWFLGKGLDSFCPMGPVAVSADEVDPEGQARPALELSCWVNEELRQRANTADLLFDIPTLIATISAGLRLETGDVIATGTPAGVGIGFDPPRFLDRGDEVTITISGIGTLRNRVA</sequence>
<dbReference type="Proteomes" id="UP001589788">
    <property type="component" value="Unassembled WGS sequence"/>
</dbReference>